<organism evidence="2">
    <name type="scientific">Gongylonema pulchrum</name>
    <dbReference type="NCBI Taxonomy" id="637853"/>
    <lineage>
        <taxon>Eukaryota</taxon>
        <taxon>Metazoa</taxon>
        <taxon>Ecdysozoa</taxon>
        <taxon>Nematoda</taxon>
        <taxon>Chromadorea</taxon>
        <taxon>Rhabditida</taxon>
        <taxon>Spirurina</taxon>
        <taxon>Spiruromorpha</taxon>
        <taxon>Spiruroidea</taxon>
        <taxon>Gongylonematidae</taxon>
        <taxon>Gongylonema</taxon>
    </lineage>
</organism>
<sequence>LARKVRMRRKLLAVKETVVRRATKAQRDHQETKAKMLRQESRGQKDHQDSQASKAHKELMVKKVPKVHPEILARMPSTVHVQTVNTPGYARDPVEQTIRKELDGVRNRSIQRVMRRLEDAVPGATRTRVPLKAVKEDTKHAAHSCSKRCLTILPFHLICSFVLQKVVYDKLLLLTSAVNERQRGYLRASN</sequence>
<dbReference type="AlphaFoldDB" id="A0A183D9A0"/>
<dbReference type="WBParaSite" id="GPUH_0000529801-mRNA-1">
    <property type="protein sequence ID" value="GPUH_0000529801-mRNA-1"/>
    <property type="gene ID" value="GPUH_0000529801"/>
</dbReference>
<feature type="compositionally biased region" description="Basic and acidic residues" evidence="1">
    <location>
        <begin position="25"/>
        <end position="57"/>
    </location>
</feature>
<feature type="region of interest" description="Disordered" evidence="1">
    <location>
        <begin position="20"/>
        <end position="57"/>
    </location>
</feature>
<proteinExistence type="predicted"/>
<accession>A0A183D9A0</accession>
<name>A0A183D9A0_9BILA</name>
<reference evidence="2" key="1">
    <citation type="submission" date="2016-06" db="UniProtKB">
        <authorList>
            <consortium name="WormBaseParasite"/>
        </authorList>
    </citation>
    <scope>IDENTIFICATION</scope>
</reference>
<protein>
    <submittedName>
        <fullName evidence="2">Ribosome biogenesis protein NOP53</fullName>
    </submittedName>
</protein>
<evidence type="ECO:0000313" key="2">
    <source>
        <dbReference type="WBParaSite" id="GPUH_0000529801-mRNA-1"/>
    </source>
</evidence>
<evidence type="ECO:0000256" key="1">
    <source>
        <dbReference type="SAM" id="MobiDB-lite"/>
    </source>
</evidence>